<comment type="caution">
    <text evidence="25">The sequence shown here is derived from an EMBL/GenBank/DDBJ whole genome shotgun (WGS) entry which is preliminary data.</text>
</comment>
<protein>
    <recommendedName>
        <fullName evidence="7">Phosphatidate cytidylyltransferase</fullName>
        <ecNumber evidence="6">2.7.7.41</ecNumber>
    </recommendedName>
    <alternativeName>
        <fullName evidence="20">CDP-DAG synthase</fullName>
    </alternativeName>
    <alternativeName>
        <fullName evidence="22">CDP-DG synthase</fullName>
    </alternativeName>
    <alternativeName>
        <fullName evidence="18">CDP-diacylglycerol synthase</fullName>
    </alternativeName>
    <alternativeName>
        <fullName evidence="21">CDP-diglyceride pyrophosphorylase</fullName>
    </alternativeName>
    <alternativeName>
        <fullName evidence="23">CDP-diglyceride synthase</fullName>
    </alternativeName>
    <alternativeName>
        <fullName evidence="19">CTP:phosphatidate cytidylyltransferase</fullName>
    </alternativeName>
</protein>
<feature type="transmembrane region" description="Helical" evidence="24">
    <location>
        <begin position="83"/>
        <end position="99"/>
    </location>
</feature>
<evidence type="ECO:0000256" key="5">
    <source>
        <dbReference type="ARBA" id="ARBA00010185"/>
    </source>
</evidence>
<evidence type="ECO:0000256" key="9">
    <source>
        <dbReference type="ARBA" id="ARBA00022516"/>
    </source>
</evidence>
<feature type="transmembrane region" description="Helical" evidence="24">
    <location>
        <begin position="129"/>
        <end position="149"/>
    </location>
</feature>
<feature type="transmembrane region" description="Helical" evidence="24">
    <location>
        <begin position="169"/>
        <end position="189"/>
    </location>
</feature>
<evidence type="ECO:0000313" key="26">
    <source>
        <dbReference type="Proteomes" id="UP000269692"/>
    </source>
</evidence>
<evidence type="ECO:0000256" key="4">
    <source>
        <dbReference type="ARBA" id="ARBA00005189"/>
    </source>
</evidence>
<sequence length="271" mass="27455">MRLPGGRDLGQRALSSLVLAPVVLAATYFGGVPFVLLWTLAGLAILMEWADIARLERRRVWLALAGAALVGASVTLHLGAGQAAFSLLCLGAASSVFILPRQSAFALGGVLVAGAACLPVMALRSGEQGFAAVLFLLSVVWATDIFAYFVGRLIGGPRLWPRVSPNKTWAGSVGGALAGMAAGIGVGIVAGLPSVLPLGALAFLVSIAAQCGDLAESAAKRTFGVKDAGRLIPGHGGLLDRLDGFAAASLLAVAIGVLRNAADPAAGLLLW</sequence>
<dbReference type="OrthoDB" id="9799199at2"/>
<feature type="transmembrane region" description="Helical" evidence="24">
    <location>
        <begin position="104"/>
        <end position="123"/>
    </location>
</feature>
<keyword evidence="16" id="KW-0594">Phospholipid biosynthesis</keyword>
<evidence type="ECO:0000256" key="21">
    <source>
        <dbReference type="ARBA" id="ARBA00032396"/>
    </source>
</evidence>
<evidence type="ECO:0000256" key="24">
    <source>
        <dbReference type="SAM" id="Phobius"/>
    </source>
</evidence>
<evidence type="ECO:0000256" key="16">
    <source>
        <dbReference type="ARBA" id="ARBA00023209"/>
    </source>
</evidence>
<evidence type="ECO:0000256" key="20">
    <source>
        <dbReference type="ARBA" id="ARBA00032253"/>
    </source>
</evidence>
<evidence type="ECO:0000256" key="19">
    <source>
        <dbReference type="ARBA" id="ARBA00031825"/>
    </source>
</evidence>
<dbReference type="Proteomes" id="UP000269692">
    <property type="component" value="Unassembled WGS sequence"/>
</dbReference>
<comment type="catalytic activity">
    <reaction evidence="1">
        <text>a 1,2-diacyl-sn-glycero-3-phosphate + CTP + H(+) = a CDP-1,2-diacyl-sn-glycerol + diphosphate</text>
        <dbReference type="Rhea" id="RHEA:16229"/>
        <dbReference type="ChEBI" id="CHEBI:15378"/>
        <dbReference type="ChEBI" id="CHEBI:33019"/>
        <dbReference type="ChEBI" id="CHEBI:37563"/>
        <dbReference type="ChEBI" id="CHEBI:58332"/>
        <dbReference type="ChEBI" id="CHEBI:58608"/>
        <dbReference type="EC" id="2.7.7.41"/>
    </reaction>
</comment>
<evidence type="ECO:0000256" key="11">
    <source>
        <dbReference type="ARBA" id="ARBA00022692"/>
    </source>
</evidence>
<evidence type="ECO:0000256" key="2">
    <source>
        <dbReference type="ARBA" id="ARBA00004651"/>
    </source>
</evidence>
<evidence type="ECO:0000256" key="8">
    <source>
        <dbReference type="ARBA" id="ARBA00022475"/>
    </source>
</evidence>
<keyword evidence="10 25" id="KW-0808">Transferase</keyword>
<proteinExistence type="inferred from homology"/>
<evidence type="ECO:0000256" key="7">
    <source>
        <dbReference type="ARBA" id="ARBA00019373"/>
    </source>
</evidence>
<comment type="similarity">
    <text evidence="5">Belongs to the CDS family.</text>
</comment>
<feature type="transmembrane region" description="Helical" evidence="24">
    <location>
        <begin position="60"/>
        <end position="77"/>
    </location>
</feature>
<gene>
    <name evidence="25" type="ORF">D9R14_14220</name>
</gene>
<evidence type="ECO:0000256" key="3">
    <source>
        <dbReference type="ARBA" id="ARBA00005119"/>
    </source>
</evidence>
<evidence type="ECO:0000256" key="10">
    <source>
        <dbReference type="ARBA" id="ARBA00022679"/>
    </source>
</evidence>
<name>A0A3L7ABQ3_9HYPH</name>
<evidence type="ECO:0000256" key="1">
    <source>
        <dbReference type="ARBA" id="ARBA00001698"/>
    </source>
</evidence>
<dbReference type="AlphaFoldDB" id="A0A3L7ABQ3"/>
<evidence type="ECO:0000256" key="14">
    <source>
        <dbReference type="ARBA" id="ARBA00023098"/>
    </source>
</evidence>
<dbReference type="Pfam" id="PF01148">
    <property type="entry name" value="CTP_transf_1"/>
    <property type="match status" value="1"/>
</dbReference>
<keyword evidence="12 25" id="KW-0548">Nucleotidyltransferase</keyword>
<dbReference type="PANTHER" id="PTHR46382">
    <property type="entry name" value="PHOSPHATIDATE CYTIDYLYLTRANSFERASE"/>
    <property type="match status" value="1"/>
</dbReference>
<dbReference type="EC" id="2.7.7.41" evidence="6"/>
<keyword evidence="11 24" id="KW-0812">Transmembrane</keyword>
<evidence type="ECO:0000256" key="15">
    <source>
        <dbReference type="ARBA" id="ARBA00023136"/>
    </source>
</evidence>
<evidence type="ECO:0000256" key="13">
    <source>
        <dbReference type="ARBA" id="ARBA00022989"/>
    </source>
</evidence>
<keyword evidence="26" id="KW-1185">Reference proteome</keyword>
<comment type="pathway">
    <text evidence="4">Lipid metabolism.</text>
</comment>
<evidence type="ECO:0000256" key="17">
    <source>
        <dbReference type="ARBA" id="ARBA00023264"/>
    </source>
</evidence>
<dbReference type="EMBL" id="RCTF01000011">
    <property type="protein sequence ID" value="RLP77158.1"/>
    <property type="molecule type" value="Genomic_DNA"/>
</dbReference>
<evidence type="ECO:0000313" key="25">
    <source>
        <dbReference type="EMBL" id="RLP77158.1"/>
    </source>
</evidence>
<comment type="pathway">
    <text evidence="3">Phospholipid metabolism; CDP-diacylglycerol biosynthesis; CDP-diacylglycerol from sn-glycerol 3-phosphate: step 3/3.</text>
</comment>
<evidence type="ECO:0000256" key="12">
    <source>
        <dbReference type="ARBA" id="ARBA00022695"/>
    </source>
</evidence>
<keyword evidence="14" id="KW-0443">Lipid metabolism</keyword>
<dbReference type="GO" id="GO:0005886">
    <property type="term" value="C:plasma membrane"/>
    <property type="evidence" value="ECO:0007669"/>
    <property type="project" value="UniProtKB-SubCell"/>
</dbReference>
<accession>A0A3L7ABQ3</accession>
<dbReference type="GO" id="GO:0004605">
    <property type="term" value="F:phosphatidate cytidylyltransferase activity"/>
    <property type="evidence" value="ECO:0007669"/>
    <property type="project" value="UniProtKB-EC"/>
</dbReference>
<evidence type="ECO:0000256" key="6">
    <source>
        <dbReference type="ARBA" id="ARBA00012487"/>
    </source>
</evidence>
<evidence type="ECO:0000256" key="18">
    <source>
        <dbReference type="ARBA" id="ARBA00029893"/>
    </source>
</evidence>
<reference evidence="25 26" key="1">
    <citation type="submission" date="2018-10" db="EMBL/GenBank/DDBJ databases">
        <title>Xanthobacter tagetidis genome sequencing and assembly.</title>
        <authorList>
            <person name="Maclea K.S."/>
            <person name="Goen A.E."/>
            <person name="Fatima S.A."/>
        </authorList>
    </citation>
    <scope>NUCLEOTIDE SEQUENCE [LARGE SCALE GENOMIC DNA]</scope>
    <source>
        <strain evidence="25 26">ATCC 700314</strain>
    </source>
</reference>
<evidence type="ECO:0000256" key="23">
    <source>
        <dbReference type="ARBA" id="ARBA00033406"/>
    </source>
</evidence>
<comment type="subcellular location">
    <subcellularLocation>
        <location evidence="2">Cell membrane</location>
        <topology evidence="2">Multi-pass membrane protein</topology>
    </subcellularLocation>
</comment>
<keyword evidence="15 24" id="KW-0472">Membrane</keyword>
<dbReference type="PANTHER" id="PTHR46382:SF1">
    <property type="entry name" value="PHOSPHATIDATE CYTIDYLYLTRANSFERASE"/>
    <property type="match status" value="1"/>
</dbReference>
<dbReference type="RefSeq" id="WP_121623996.1">
    <property type="nucleotide sequence ID" value="NZ_JACIIW010000008.1"/>
</dbReference>
<feature type="transmembrane region" description="Helical" evidence="24">
    <location>
        <begin position="35"/>
        <end position="53"/>
    </location>
</feature>
<evidence type="ECO:0000256" key="22">
    <source>
        <dbReference type="ARBA" id="ARBA00032743"/>
    </source>
</evidence>
<keyword evidence="13 24" id="KW-1133">Transmembrane helix</keyword>
<keyword evidence="9" id="KW-0444">Lipid biosynthesis</keyword>
<organism evidence="25 26">
    <name type="scientific">Xanthobacter tagetidis</name>
    <dbReference type="NCBI Taxonomy" id="60216"/>
    <lineage>
        <taxon>Bacteria</taxon>
        <taxon>Pseudomonadati</taxon>
        <taxon>Pseudomonadota</taxon>
        <taxon>Alphaproteobacteria</taxon>
        <taxon>Hyphomicrobiales</taxon>
        <taxon>Xanthobacteraceae</taxon>
        <taxon>Xanthobacter</taxon>
    </lineage>
</organism>
<keyword evidence="17" id="KW-1208">Phospholipid metabolism</keyword>
<keyword evidence="8" id="KW-1003">Cell membrane</keyword>
<dbReference type="GO" id="GO:0016024">
    <property type="term" value="P:CDP-diacylglycerol biosynthetic process"/>
    <property type="evidence" value="ECO:0007669"/>
    <property type="project" value="TreeGrafter"/>
</dbReference>